<dbReference type="OrthoDB" id="7472823at2"/>
<dbReference type="PROSITE" id="PS51257">
    <property type="entry name" value="PROKAR_LIPOPROTEIN"/>
    <property type="match status" value="1"/>
</dbReference>
<keyword evidence="2" id="KW-1185">Reference proteome</keyword>
<evidence type="ECO:0008006" key="3">
    <source>
        <dbReference type="Google" id="ProtNLM"/>
    </source>
</evidence>
<dbReference type="KEGG" id="spai:FPZ24_03025"/>
<dbReference type="AlphaFoldDB" id="A0A5B8LES7"/>
<name>A0A5B8LES7_9SPHN</name>
<accession>A0A5B8LES7</accession>
<sequence length="128" mass="13505">MRTGLAIVALGAMLAGCGGGGTTGGNGAAPTPGASVDPMEAKIDALNDGQRKTAFFRAIYDADYECAQIVKVETKPRDNNRPVWLVTCEDDGEYYITLQPNAIFTVSGVPQTKRRMPKGTTVLPVGTK</sequence>
<evidence type="ECO:0000313" key="1">
    <source>
        <dbReference type="EMBL" id="QDZ06573.1"/>
    </source>
</evidence>
<reference evidence="1 2" key="1">
    <citation type="submission" date="2019-07" db="EMBL/GenBank/DDBJ databases">
        <title>Full genome sequence of Sphingomonas sp. 4R-6-7(HKS19).</title>
        <authorList>
            <person name="Im W.-T."/>
        </authorList>
    </citation>
    <scope>NUCLEOTIDE SEQUENCE [LARGE SCALE GENOMIC DNA]</scope>
    <source>
        <strain evidence="1 2">HKS19</strain>
    </source>
</reference>
<protein>
    <recommendedName>
        <fullName evidence="3">Lipoprotein</fullName>
    </recommendedName>
</protein>
<dbReference type="EMBL" id="CP042306">
    <property type="protein sequence ID" value="QDZ06573.1"/>
    <property type="molecule type" value="Genomic_DNA"/>
</dbReference>
<dbReference type="Proteomes" id="UP000315673">
    <property type="component" value="Chromosome"/>
</dbReference>
<proteinExistence type="predicted"/>
<evidence type="ECO:0000313" key="2">
    <source>
        <dbReference type="Proteomes" id="UP000315673"/>
    </source>
</evidence>
<gene>
    <name evidence="1" type="ORF">FPZ24_03025</name>
</gene>
<organism evidence="1 2">
    <name type="scientific">Sphingomonas panacisoli</name>
    <dbReference type="NCBI Taxonomy" id="1813879"/>
    <lineage>
        <taxon>Bacteria</taxon>
        <taxon>Pseudomonadati</taxon>
        <taxon>Pseudomonadota</taxon>
        <taxon>Alphaproteobacteria</taxon>
        <taxon>Sphingomonadales</taxon>
        <taxon>Sphingomonadaceae</taxon>
        <taxon>Sphingomonas</taxon>
    </lineage>
</organism>
<dbReference type="RefSeq" id="WP_146569657.1">
    <property type="nucleotide sequence ID" value="NZ_CP042306.1"/>
</dbReference>